<evidence type="ECO:0000256" key="1">
    <source>
        <dbReference type="ARBA" id="ARBA00001478"/>
    </source>
</evidence>
<protein>
    <recommendedName>
        <fullName evidence="2">starch synthase</fullName>
        <ecNumber evidence="2">2.4.1.21</ecNumber>
    </recommendedName>
</protein>
<dbReference type="EMBL" id="MWPV01000002">
    <property type="protein sequence ID" value="OUL58169.1"/>
    <property type="molecule type" value="Genomic_DNA"/>
</dbReference>
<dbReference type="InterPro" id="IPR001296">
    <property type="entry name" value="Glyco_trans_1"/>
</dbReference>
<evidence type="ECO:0000259" key="6">
    <source>
        <dbReference type="Pfam" id="PF08323"/>
    </source>
</evidence>
<gene>
    <name evidence="7" type="ORF">B1199_07385</name>
</gene>
<feature type="domain" description="Glycosyl transferase family 1" evidence="5">
    <location>
        <begin position="350"/>
        <end position="475"/>
    </location>
</feature>
<evidence type="ECO:0000256" key="2">
    <source>
        <dbReference type="ARBA" id="ARBA00012588"/>
    </source>
</evidence>
<dbReference type="OrthoDB" id="9808590at2"/>
<dbReference type="PANTHER" id="PTHR45825">
    <property type="entry name" value="GRANULE-BOUND STARCH SYNTHASE 1, CHLOROPLASTIC/AMYLOPLASTIC"/>
    <property type="match status" value="1"/>
</dbReference>
<dbReference type="InterPro" id="IPR013534">
    <property type="entry name" value="Starch_synth_cat_dom"/>
</dbReference>
<comment type="caution">
    <text evidence="7">The sequence shown here is derived from an EMBL/GenBank/DDBJ whole genome shotgun (WGS) entry which is preliminary data.</text>
</comment>
<name>A0A244CSF4_PSEDV</name>
<reference evidence="7 8" key="1">
    <citation type="submission" date="2017-02" db="EMBL/GenBank/DDBJ databases">
        <title>Pseudoalteromonas ulvae TC14 Genome.</title>
        <authorList>
            <person name="Molmeret M."/>
        </authorList>
    </citation>
    <scope>NUCLEOTIDE SEQUENCE [LARGE SCALE GENOMIC DNA]</scope>
    <source>
        <strain evidence="7">TC14</strain>
    </source>
</reference>
<evidence type="ECO:0000313" key="8">
    <source>
        <dbReference type="Proteomes" id="UP000194841"/>
    </source>
</evidence>
<dbReference type="Pfam" id="PF00534">
    <property type="entry name" value="Glycos_transf_1"/>
    <property type="match status" value="1"/>
</dbReference>
<dbReference type="GO" id="GO:0005829">
    <property type="term" value="C:cytosol"/>
    <property type="evidence" value="ECO:0007669"/>
    <property type="project" value="TreeGrafter"/>
</dbReference>
<keyword evidence="4" id="KW-0808">Transferase</keyword>
<organism evidence="7 8">
    <name type="scientific">Pseudoalteromonas ulvae</name>
    <dbReference type="NCBI Taxonomy" id="107327"/>
    <lineage>
        <taxon>Bacteria</taxon>
        <taxon>Pseudomonadati</taxon>
        <taxon>Pseudomonadota</taxon>
        <taxon>Gammaproteobacteria</taxon>
        <taxon>Alteromonadales</taxon>
        <taxon>Pseudoalteromonadaceae</taxon>
        <taxon>Pseudoalteromonas</taxon>
    </lineage>
</organism>
<dbReference type="GO" id="GO:0009011">
    <property type="term" value="F:alpha-1,4-glucan glucosyltransferase (ADP-glucose donor) activity"/>
    <property type="evidence" value="ECO:0007669"/>
    <property type="project" value="UniProtKB-EC"/>
</dbReference>
<dbReference type="Gene3D" id="3.40.50.2000">
    <property type="entry name" value="Glycogen Phosphorylase B"/>
    <property type="match status" value="2"/>
</dbReference>
<dbReference type="Proteomes" id="UP000194841">
    <property type="component" value="Unassembled WGS sequence"/>
</dbReference>
<dbReference type="SUPFAM" id="SSF53756">
    <property type="entry name" value="UDP-Glycosyltransferase/glycogen phosphorylase"/>
    <property type="match status" value="1"/>
</dbReference>
<evidence type="ECO:0000259" key="5">
    <source>
        <dbReference type="Pfam" id="PF00534"/>
    </source>
</evidence>
<dbReference type="AlphaFoldDB" id="A0A244CSF4"/>
<dbReference type="PANTHER" id="PTHR45825:SF11">
    <property type="entry name" value="ALPHA AMYLASE DOMAIN-CONTAINING PROTEIN"/>
    <property type="match status" value="1"/>
</dbReference>
<keyword evidence="8" id="KW-1185">Reference proteome</keyword>
<feature type="domain" description="Starch synthase catalytic" evidence="6">
    <location>
        <begin position="2"/>
        <end position="257"/>
    </location>
</feature>
<keyword evidence="3" id="KW-0328">Glycosyltransferase</keyword>
<sequence>MQILMIASENDAIKGAKVGGVADVVRDAPRALVKQGLQVSVVIPDYNYFSDHYPIILSQTFNVPFQGRLEQVVLNKLDVDDFGVTQYVLCHPLFNQGGGVYLNDNDNRPFARDASKYALFNAAVAEALNLGQLAIPDVLHLHDWHSAVTSVLIRFSERYQSLQHIKQVFTVHNIALQGIRPFAHDDSSLETWFPSLSYDGQVICDPRYQHCFNPMRAAINLADKVHVVSDTYAKEILQPSNHQQGYFGGEGLESDLNEAEQQGRLIGIINGCEYDLPAADKTELVSFLIDAQQHVLRWLSRDAQLKTVHYLANERIKQWLEAGTQVGPLVTSIGRLTDQKVLLLRQRTHGHSVMDELLDDLADVNGRMIILGSGDSQIENEFMRLMGQHTNIVFLNGYGQSLSDSLYPIGDLFLMPSSFEPCGISQMLALRVGQPCLVNGVGGLKDTITHMENGFVFNGDSLGAQTAQLKAVFNLALTTFSEQPNKWQQMVEKAKATRFSWFDSANDYINRLYK</sequence>
<dbReference type="RefSeq" id="WP_086743475.1">
    <property type="nucleotide sequence ID" value="NZ_MWPV01000002.1"/>
</dbReference>
<evidence type="ECO:0000256" key="3">
    <source>
        <dbReference type="ARBA" id="ARBA00022676"/>
    </source>
</evidence>
<dbReference type="Pfam" id="PF08323">
    <property type="entry name" value="Glyco_transf_5"/>
    <property type="match status" value="1"/>
</dbReference>
<proteinExistence type="predicted"/>
<dbReference type="EC" id="2.4.1.21" evidence="2"/>
<dbReference type="CDD" id="cd03791">
    <property type="entry name" value="GT5_Glycogen_synthase_DULL1-like"/>
    <property type="match status" value="1"/>
</dbReference>
<evidence type="ECO:0000256" key="4">
    <source>
        <dbReference type="ARBA" id="ARBA00022679"/>
    </source>
</evidence>
<evidence type="ECO:0000313" key="7">
    <source>
        <dbReference type="EMBL" id="OUL58169.1"/>
    </source>
</evidence>
<accession>A0A244CSF4</accession>
<comment type="catalytic activity">
    <reaction evidence="1">
        <text>[(1-&gt;4)-alpha-D-glucosyl](n) + ADP-alpha-D-glucose = [(1-&gt;4)-alpha-D-glucosyl](n+1) + ADP + H(+)</text>
        <dbReference type="Rhea" id="RHEA:18189"/>
        <dbReference type="Rhea" id="RHEA-COMP:9584"/>
        <dbReference type="Rhea" id="RHEA-COMP:9587"/>
        <dbReference type="ChEBI" id="CHEBI:15378"/>
        <dbReference type="ChEBI" id="CHEBI:15444"/>
        <dbReference type="ChEBI" id="CHEBI:57498"/>
        <dbReference type="ChEBI" id="CHEBI:456216"/>
        <dbReference type="EC" id="2.4.1.21"/>
    </reaction>
</comment>
<dbReference type="GO" id="GO:0005978">
    <property type="term" value="P:glycogen biosynthetic process"/>
    <property type="evidence" value="ECO:0007669"/>
    <property type="project" value="TreeGrafter"/>
</dbReference>